<evidence type="ECO:0000259" key="11">
    <source>
        <dbReference type="PROSITE" id="PS50901"/>
    </source>
</evidence>
<organism evidence="12 13">
    <name type="scientific">Corynebacterium incognita</name>
    <dbReference type="NCBI Taxonomy" id="2754725"/>
    <lineage>
        <taxon>Bacteria</taxon>
        <taxon>Bacillati</taxon>
        <taxon>Actinomycetota</taxon>
        <taxon>Actinomycetes</taxon>
        <taxon>Mycobacteriales</taxon>
        <taxon>Corynebacteriaceae</taxon>
        <taxon>Corynebacterium</taxon>
    </lineage>
</organism>
<dbReference type="SUPFAM" id="SSF52540">
    <property type="entry name" value="P-loop containing nucleoside triphosphate hydrolases"/>
    <property type="match status" value="3"/>
</dbReference>
<dbReference type="GO" id="GO:0005886">
    <property type="term" value="C:plasma membrane"/>
    <property type="evidence" value="ECO:0007669"/>
    <property type="project" value="UniProtKB-SubCell"/>
</dbReference>
<feature type="domain" description="FtsK" evidence="11">
    <location>
        <begin position="429"/>
        <end position="635"/>
    </location>
</feature>
<feature type="transmembrane region" description="Helical" evidence="10">
    <location>
        <begin position="79"/>
        <end position="97"/>
    </location>
</feature>
<evidence type="ECO:0000256" key="2">
    <source>
        <dbReference type="ARBA" id="ARBA00022475"/>
    </source>
</evidence>
<feature type="binding site" evidence="9">
    <location>
        <begin position="452"/>
        <end position="459"/>
    </location>
    <ligand>
        <name>ATP</name>
        <dbReference type="ChEBI" id="CHEBI:30616"/>
    </ligand>
</feature>
<evidence type="ECO:0000256" key="1">
    <source>
        <dbReference type="ARBA" id="ARBA00004651"/>
    </source>
</evidence>
<accession>A0A7G7CMY7</accession>
<dbReference type="GO" id="GO:0005524">
    <property type="term" value="F:ATP binding"/>
    <property type="evidence" value="ECO:0007669"/>
    <property type="project" value="UniProtKB-UniRule"/>
</dbReference>
<dbReference type="RefSeq" id="WP_185175339.1">
    <property type="nucleotide sequence ID" value="NZ_CP059404.1"/>
</dbReference>
<keyword evidence="8 10" id="KW-0472">Membrane</keyword>
<sequence length="1253" mass="134371">MLGVSIEHIVDPLSATQREPAPEMPTGQLQAEPVPAAHKPQPMPLVRIIMPLVMVVAMVGMVVLLVLGAGPGRTVSPMMLMFPLMMVMSMAAMFGPGNGGEDKDDVRRSYLRHLHLLREEALANAAEQRAAEWFRHPDPAGVHAWVGTPRLWERQATDPDALEVRIGVGSAALCTPIDVPDPGAAEELDPVCAVSLRRLIAAVGTVPNIPVVVQLQAFRFLGIAGPTARGLVRSMLHALLIAHGPEVVGLHVIGRSAADHREVAEGAKASGWEWMKWVPHVRNPRDAAFRILVVDSIPTTGLEEFIDSEEWTTIIDVGSQRLTALGYRAEHEGLRLWAGEELKVVTAAGEETLGQCDAVALAEMEIYARQLAKFRRPHNGAGHDSTTGGDPLGLLGYASVDELVPERMWPGHDGQKSRLVVPIGVDPAGQPVRLDFKEPAHGGMGPHGLCLGATGSGKSELLKTVVTALAATHSPNELNLVLVDFKGGATFLECEKLPHTAAVITNLEDEAVLVDRMFDAISGEMQRRQQVLREAGNFANVTDYTAARNKQIAEHGSSSMAPLPALLIIVDEFSELLGQHPDFAELFVAVGRLGRSLHVHLLLASQRLEEGRLRGLDSHLSYRLGLKTFSAGESRQVLGVPDAYHLPSQPGAGYLKTDADALERFQASYVSGAAMRPVRASDLDATGLGEPASRPALQIFEEWTQETSESDAALGAAAGSQGAGVAMVADESTTVMEAVVEAAAETAELRGESAHPIWLPPLPAEVSLAGVAEDHGFLQAAIGIIDRPFQQRQDPFIVDFGAEGGHLALCGAPQMGKSTALRTIVTSLAATHKPGDVRFYVLDLGGGQLQGLDLLPHVAGVAQSNDPEKVNRVVDEVAGLVAQPERRHTFLIIDGWHHIGASNAEYENLEDAIGSIVVDGPSANVHVVLATGRWTTIRPAIRDHIATRVELRLAEALDSLIERKRQEKLPALPGRGLTPGGELMLLAHSGNQDAAHIATVAQQQGLEPVPQLKMLPEEIHLDELGEASGLAFAHGGRDMTTVAWDPVRDSHVVCVGSGESGKSTWVRTIAAGITQLGRAAARMVVIDHRRAHLGELDEDMVAVYSASGEATEKALRSAHATLSARLPGEDVTPAELKARSWWEGPEIYIVIDDVELVSDGALDLLQELLPHSRDIGMHLVLARKAGGIGRAMYQRFYSALRDTQPAVLLLDADRDEGAIFGMKPTPQPPGRGRWHTRNAAPSLVQVAHTNNEQ</sequence>
<dbReference type="InterPro" id="IPR050206">
    <property type="entry name" value="FtsK/SpoIIIE/SftA"/>
</dbReference>
<keyword evidence="13" id="KW-1185">Reference proteome</keyword>
<dbReference type="NCBIfam" id="TIGR03925">
    <property type="entry name" value="T7SS_EccC_b"/>
    <property type="match status" value="1"/>
</dbReference>
<dbReference type="GO" id="GO:0003677">
    <property type="term" value="F:DNA binding"/>
    <property type="evidence" value="ECO:0007669"/>
    <property type="project" value="InterPro"/>
</dbReference>
<gene>
    <name evidence="12" type="primary">eccCa</name>
    <name evidence="12" type="ORF">H0194_07660</name>
</gene>
<dbReference type="EMBL" id="CP059404">
    <property type="protein sequence ID" value="QNE88953.1"/>
    <property type="molecule type" value="Genomic_DNA"/>
</dbReference>
<keyword evidence="4" id="KW-0677">Repeat</keyword>
<dbReference type="AlphaFoldDB" id="A0A7G7CMY7"/>
<dbReference type="NCBIfam" id="TIGR03924">
    <property type="entry name" value="T7SS_EccC_a"/>
    <property type="match status" value="1"/>
</dbReference>
<keyword evidence="6 9" id="KW-0067">ATP-binding</keyword>
<evidence type="ECO:0000256" key="6">
    <source>
        <dbReference type="ARBA" id="ARBA00022840"/>
    </source>
</evidence>
<evidence type="ECO:0000256" key="3">
    <source>
        <dbReference type="ARBA" id="ARBA00022692"/>
    </source>
</evidence>
<dbReference type="InterPro" id="IPR023837">
    <property type="entry name" value="EccCb-like_Actinobacteria"/>
</dbReference>
<proteinExistence type="predicted"/>
<keyword evidence="2" id="KW-1003">Cell membrane</keyword>
<comment type="subcellular location">
    <subcellularLocation>
        <location evidence="1">Cell membrane</location>
        <topology evidence="1">Multi-pass membrane protein</topology>
    </subcellularLocation>
</comment>
<evidence type="ECO:0000256" key="10">
    <source>
        <dbReference type="SAM" id="Phobius"/>
    </source>
</evidence>
<evidence type="ECO:0000256" key="9">
    <source>
        <dbReference type="PROSITE-ProRule" id="PRU00289"/>
    </source>
</evidence>
<dbReference type="Gene3D" id="3.40.50.300">
    <property type="entry name" value="P-loop containing nucleotide triphosphate hydrolases"/>
    <property type="match status" value="3"/>
</dbReference>
<dbReference type="InterPro" id="IPR027417">
    <property type="entry name" value="P-loop_NTPase"/>
</dbReference>
<keyword evidence="3 10" id="KW-0812">Transmembrane</keyword>
<dbReference type="PROSITE" id="PS50901">
    <property type="entry name" value="FTSK"/>
    <property type="match status" value="2"/>
</dbReference>
<evidence type="ECO:0000256" key="7">
    <source>
        <dbReference type="ARBA" id="ARBA00022989"/>
    </source>
</evidence>
<dbReference type="PANTHER" id="PTHR22683">
    <property type="entry name" value="SPORULATION PROTEIN RELATED"/>
    <property type="match status" value="1"/>
</dbReference>
<dbReference type="InterPro" id="IPR023836">
    <property type="entry name" value="EccCa-like_Actinobacteria"/>
</dbReference>
<feature type="transmembrane region" description="Helical" evidence="10">
    <location>
        <begin position="48"/>
        <end position="67"/>
    </location>
</feature>
<evidence type="ECO:0000256" key="5">
    <source>
        <dbReference type="ARBA" id="ARBA00022741"/>
    </source>
</evidence>
<dbReference type="KEGG" id="cik:H0194_07660"/>
<evidence type="ECO:0000313" key="12">
    <source>
        <dbReference type="EMBL" id="QNE88953.1"/>
    </source>
</evidence>
<dbReference type="SMART" id="SM00382">
    <property type="entry name" value="AAA"/>
    <property type="match status" value="2"/>
</dbReference>
<dbReference type="Pfam" id="PF01580">
    <property type="entry name" value="FtsK_SpoIIIE"/>
    <property type="match status" value="2"/>
</dbReference>
<evidence type="ECO:0000256" key="4">
    <source>
        <dbReference type="ARBA" id="ARBA00022737"/>
    </source>
</evidence>
<keyword evidence="5 9" id="KW-0547">Nucleotide-binding</keyword>
<name>A0A7G7CMY7_9CORY</name>
<protein>
    <submittedName>
        <fullName evidence="12">Type VII secretion protein EccCa</fullName>
    </submittedName>
</protein>
<evidence type="ECO:0000256" key="8">
    <source>
        <dbReference type="ARBA" id="ARBA00023136"/>
    </source>
</evidence>
<keyword evidence="7 10" id="KW-1133">Transmembrane helix</keyword>
<feature type="binding site" evidence="9">
    <location>
        <begin position="811"/>
        <end position="818"/>
    </location>
    <ligand>
        <name>ATP</name>
        <dbReference type="ChEBI" id="CHEBI:30616"/>
    </ligand>
</feature>
<dbReference type="InterPro" id="IPR002543">
    <property type="entry name" value="FtsK_dom"/>
</dbReference>
<feature type="domain" description="FtsK" evidence="11">
    <location>
        <begin position="793"/>
        <end position="960"/>
    </location>
</feature>
<dbReference type="PANTHER" id="PTHR22683:SF1">
    <property type="entry name" value="TYPE VII SECRETION SYSTEM PROTEIN ESSC"/>
    <property type="match status" value="1"/>
</dbReference>
<reference evidence="12 13" key="1">
    <citation type="submission" date="2020-07" db="EMBL/GenBank/DDBJ databases">
        <title>Complete genome and description of Corynebacterium incognita strain Marseille-Q3630 sp. nov.</title>
        <authorList>
            <person name="Boxberger M."/>
        </authorList>
    </citation>
    <scope>NUCLEOTIDE SEQUENCE [LARGE SCALE GENOMIC DNA]</scope>
    <source>
        <strain evidence="12 13">Marseille-Q3630</strain>
    </source>
</reference>
<dbReference type="InterPro" id="IPR003593">
    <property type="entry name" value="AAA+_ATPase"/>
</dbReference>
<dbReference type="Proteomes" id="UP000515743">
    <property type="component" value="Chromosome"/>
</dbReference>
<evidence type="ECO:0000313" key="13">
    <source>
        <dbReference type="Proteomes" id="UP000515743"/>
    </source>
</evidence>